<proteinExistence type="predicted"/>
<feature type="domain" description="GGDEF" evidence="3">
    <location>
        <begin position="373"/>
        <end position="500"/>
    </location>
</feature>
<protein>
    <submittedName>
        <fullName evidence="4">Diguanylate cyclase</fullName>
    </submittedName>
</protein>
<name>A0A426TTP4_9CHLR</name>
<keyword evidence="2" id="KW-0812">Transmembrane</keyword>
<evidence type="ECO:0000313" key="5">
    <source>
        <dbReference type="Proteomes" id="UP000280307"/>
    </source>
</evidence>
<dbReference type="AlphaFoldDB" id="A0A426TTP4"/>
<feature type="transmembrane region" description="Helical" evidence="2">
    <location>
        <begin position="66"/>
        <end position="87"/>
    </location>
</feature>
<dbReference type="PROSITE" id="PS50887">
    <property type="entry name" value="GGDEF"/>
    <property type="match status" value="1"/>
</dbReference>
<dbReference type="Gene3D" id="3.30.70.270">
    <property type="match status" value="1"/>
</dbReference>
<evidence type="ECO:0000259" key="3">
    <source>
        <dbReference type="PROSITE" id="PS50887"/>
    </source>
</evidence>
<dbReference type="SMART" id="SM00267">
    <property type="entry name" value="GGDEF"/>
    <property type="match status" value="1"/>
</dbReference>
<organism evidence="4 5">
    <name type="scientific">Candidatus Viridilinea halotolerans</name>
    <dbReference type="NCBI Taxonomy" id="2491704"/>
    <lineage>
        <taxon>Bacteria</taxon>
        <taxon>Bacillati</taxon>
        <taxon>Chloroflexota</taxon>
        <taxon>Chloroflexia</taxon>
        <taxon>Chloroflexales</taxon>
        <taxon>Chloroflexineae</taxon>
        <taxon>Oscillochloridaceae</taxon>
        <taxon>Candidatus Viridilinea</taxon>
    </lineage>
</organism>
<dbReference type="GO" id="GO:0052621">
    <property type="term" value="F:diguanylate cyclase activity"/>
    <property type="evidence" value="ECO:0007669"/>
    <property type="project" value="TreeGrafter"/>
</dbReference>
<keyword evidence="2" id="KW-0472">Membrane</keyword>
<keyword evidence="1" id="KW-0175">Coiled coil</keyword>
<dbReference type="PANTHER" id="PTHR45138">
    <property type="entry name" value="REGULATORY COMPONENTS OF SENSORY TRANSDUCTION SYSTEM"/>
    <property type="match status" value="1"/>
</dbReference>
<dbReference type="InterPro" id="IPR000160">
    <property type="entry name" value="GGDEF_dom"/>
</dbReference>
<dbReference type="InterPro" id="IPR043128">
    <property type="entry name" value="Rev_trsase/Diguanyl_cyclase"/>
</dbReference>
<dbReference type="Proteomes" id="UP000280307">
    <property type="component" value="Unassembled WGS sequence"/>
</dbReference>
<dbReference type="EMBL" id="RSAS01000745">
    <property type="protein sequence ID" value="RRR68091.1"/>
    <property type="molecule type" value="Genomic_DNA"/>
</dbReference>
<dbReference type="NCBIfam" id="TIGR00254">
    <property type="entry name" value="GGDEF"/>
    <property type="match status" value="1"/>
</dbReference>
<accession>A0A426TTP4</accession>
<feature type="transmembrane region" description="Helical" evidence="2">
    <location>
        <begin position="32"/>
        <end position="54"/>
    </location>
</feature>
<dbReference type="SUPFAM" id="SSF55073">
    <property type="entry name" value="Nucleotide cyclase"/>
    <property type="match status" value="1"/>
</dbReference>
<dbReference type="Pfam" id="PF17159">
    <property type="entry name" value="MASE3"/>
    <property type="match status" value="1"/>
</dbReference>
<dbReference type="FunFam" id="3.30.70.270:FF:000001">
    <property type="entry name" value="Diguanylate cyclase domain protein"/>
    <property type="match status" value="1"/>
</dbReference>
<keyword evidence="2" id="KW-1133">Transmembrane helix</keyword>
<feature type="transmembrane region" description="Helical" evidence="2">
    <location>
        <begin position="235"/>
        <end position="253"/>
    </location>
</feature>
<reference evidence="4 5" key="1">
    <citation type="submission" date="2018-12" db="EMBL/GenBank/DDBJ databases">
        <title>Genome Sequence of Candidatus Viridilinea halotolerans isolated from saline sulfide-rich spring.</title>
        <authorList>
            <person name="Grouzdev D.S."/>
            <person name="Burganskaya E.I."/>
            <person name="Krutkina M.S."/>
            <person name="Sukhacheva M.V."/>
            <person name="Gorlenko V.M."/>
        </authorList>
    </citation>
    <scope>NUCLEOTIDE SEQUENCE [LARGE SCALE GENOMIC DNA]</scope>
    <source>
        <strain evidence="4">Chok-6</strain>
    </source>
</reference>
<feature type="coiled-coil region" evidence="1">
    <location>
        <begin position="287"/>
        <end position="314"/>
    </location>
</feature>
<dbReference type="PANTHER" id="PTHR45138:SF9">
    <property type="entry name" value="DIGUANYLATE CYCLASE DGCM-RELATED"/>
    <property type="match status" value="1"/>
</dbReference>
<comment type="caution">
    <text evidence="4">The sequence shown here is derived from an EMBL/GenBank/DDBJ whole genome shotgun (WGS) entry which is preliminary data.</text>
</comment>
<feature type="transmembrane region" description="Helical" evidence="2">
    <location>
        <begin position="133"/>
        <end position="154"/>
    </location>
</feature>
<dbReference type="Pfam" id="PF00990">
    <property type="entry name" value="GGDEF"/>
    <property type="match status" value="1"/>
</dbReference>
<feature type="transmembrane region" description="Helical" evidence="2">
    <location>
        <begin position="200"/>
        <end position="223"/>
    </location>
</feature>
<dbReference type="InterPro" id="IPR033425">
    <property type="entry name" value="MASE3"/>
</dbReference>
<feature type="transmembrane region" description="Helical" evidence="2">
    <location>
        <begin position="94"/>
        <end position="113"/>
    </location>
</feature>
<dbReference type="GO" id="GO:1902201">
    <property type="term" value="P:negative regulation of bacterial-type flagellum-dependent cell motility"/>
    <property type="evidence" value="ECO:0007669"/>
    <property type="project" value="TreeGrafter"/>
</dbReference>
<dbReference type="InterPro" id="IPR029787">
    <property type="entry name" value="Nucleotide_cyclase"/>
</dbReference>
<evidence type="ECO:0000313" key="4">
    <source>
        <dbReference type="EMBL" id="RRR68091.1"/>
    </source>
</evidence>
<sequence>METNIHTQSPSQAASLAFGTTMVPYPPLPLRAFMLALLLLGGVMLLELLGAHLQPISAGLYFNLRILLSLSAVVLTLLIFGVGWISTGPPQTRLNVLVAGAFLVVGLFELLHVMPLGAANPLNSLEQRALANLFLLAARLMGALALLLIVFYPVHGLSQPSMRRSVLAVSMATVLATAWFGAHYAPQLAPLLNRCQSTHLFRVALELVINGILAYAAIALIAGRQMRMRLSQSHVLAALIILTVSGLSCLLATRQHDLLMLLGDGYRTLAYGFVCSALLRSAFTRPYEELAQARDRLQHEQTRLQATEQHLRERETQLEALVVTLHTQQFELRLANAQLQALATSDGLTGLTNHRALQQELVSATHRAQRSGEPLALIMLDIDHFKRFNDTFGHPAGDHVLRVVAGVLRASVRSSDLVARYGGEEFAILLPNTTSSGAAEIAERCRQALSDLIWNEWPITASFGVAVWQPCREAKQDLIAQADAALYHAKHQGRNRVELA</sequence>
<evidence type="ECO:0000256" key="2">
    <source>
        <dbReference type="SAM" id="Phobius"/>
    </source>
</evidence>
<feature type="transmembrane region" description="Helical" evidence="2">
    <location>
        <begin position="166"/>
        <end position="185"/>
    </location>
</feature>
<dbReference type="GO" id="GO:0005886">
    <property type="term" value="C:plasma membrane"/>
    <property type="evidence" value="ECO:0007669"/>
    <property type="project" value="TreeGrafter"/>
</dbReference>
<dbReference type="GO" id="GO:0043709">
    <property type="term" value="P:cell adhesion involved in single-species biofilm formation"/>
    <property type="evidence" value="ECO:0007669"/>
    <property type="project" value="TreeGrafter"/>
</dbReference>
<dbReference type="CDD" id="cd01949">
    <property type="entry name" value="GGDEF"/>
    <property type="match status" value="1"/>
</dbReference>
<gene>
    <name evidence="4" type="ORF">EI684_17975</name>
</gene>
<dbReference type="InterPro" id="IPR050469">
    <property type="entry name" value="Diguanylate_Cyclase"/>
</dbReference>
<evidence type="ECO:0000256" key="1">
    <source>
        <dbReference type="SAM" id="Coils"/>
    </source>
</evidence>